<evidence type="ECO:0000259" key="1">
    <source>
        <dbReference type="PROSITE" id="PS50883"/>
    </source>
</evidence>
<organism evidence="2 3">
    <name type="scientific">Candidatus Nitrobium versatile</name>
    <dbReference type="NCBI Taxonomy" id="2884831"/>
    <lineage>
        <taxon>Bacteria</taxon>
        <taxon>Pseudomonadati</taxon>
        <taxon>Nitrospirota</taxon>
        <taxon>Nitrospiria</taxon>
        <taxon>Nitrospirales</taxon>
        <taxon>Nitrospiraceae</taxon>
        <taxon>Candidatus Nitrobium</taxon>
    </lineage>
</organism>
<dbReference type="PANTHER" id="PTHR33121:SF71">
    <property type="entry name" value="OXYGEN SENSOR PROTEIN DOSP"/>
    <property type="match status" value="1"/>
</dbReference>
<reference evidence="2" key="2">
    <citation type="submission" date="2021-08" db="EMBL/GenBank/DDBJ databases">
        <authorList>
            <person name="Dalcin Martins P."/>
        </authorList>
    </citation>
    <scope>NUCLEOTIDE SEQUENCE</scope>
    <source>
        <strain evidence="2">MAG_39</strain>
    </source>
</reference>
<dbReference type="InterPro" id="IPR035919">
    <property type="entry name" value="EAL_sf"/>
</dbReference>
<dbReference type="Pfam" id="PF00563">
    <property type="entry name" value="EAL"/>
    <property type="match status" value="1"/>
</dbReference>
<dbReference type="PANTHER" id="PTHR33121">
    <property type="entry name" value="CYCLIC DI-GMP PHOSPHODIESTERASE PDEF"/>
    <property type="match status" value="1"/>
</dbReference>
<evidence type="ECO:0000313" key="2">
    <source>
        <dbReference type="EMBL" id="MBZ0155522.1"/>
    </source>
</evidence>
<evidence type="ECO:0000313" key="3">
    <source>
        <dbReference type="Proteomes" id="UP000705867"/>
    </source>
</evidence>
<dbReference type="Gene3D" id="3.20.20.450">
    <property type="entry name" value="EAL domain"/>
    <property type="match status" value="1"/>
</dbReference>
<accession>A0A953M189</accession>
<protein>
    <submittedName>
        <fullName evidence="2">EAL domain-containing protein</fullName>
    </submittedName>
</protein>
<dbReference type="SUPFAM" id="SSF141868">
    <property type="entry name" value="EAL domain-like"/>
    <property type="match status" value="1"/>
</dbReference>
<dbReference type="InterPro" id="IPR001633">
    <property type="entry name" value="EAL_dom"/>
</dbReference>
<reference evidence="2" key="1">
    <citation type="journal article" date="2021" name="bioRxiv">
        <title>Unraveling nitrogen, sulfur and carbon metabolic pathways and microbial community transcriptional responses to substrate deprivation and toxicity stresses in a bioreactor mimicking anoxic brackish coastal sediment conditions.</title>
        <authorList>
            <person name="Martins P.D."/>
            <person name="Echeveste M.J."/>
            <person name="Arshad A."/>
            <person name="Kurth J."/>
            <person name="Ouboter H."/>
            <person name="Jetten M.S.M."/>
            <person name="Welte C.U."/>
        </authorList>
    </citation>
    <scope>NUCLEOTIDE SEQUENCE</scope>
    <source>
        <strain evidence="2">MAG_39</strain>
    </source>
</reference>
<dbReference type="GO" id="GO:0071111">
    <property type="term" value="F:cyclic-guanylate-specific phosphodiesterase activity"/>
    <property type="evidence" value="ECO:0007669"/>
    <property type="project" value="InterPro"/>
</dbReference>
<sequence length="46" mass="4912">MVAEGVETGGQMALLRSLECDEIQGYAFSKPLAAEAFQELLAPGRL</sequence>
<proteinExistence type="predicted"/>
<name>A0A953M189_9BACT</name>
<dbReference type="InterPro" id="IPR050706">
    <property type="entry name" value="Cyclic-di-GMP_PDE-like"/>
</dbReference>
<dbReference type="PROSITE" id="PS50883">
    <property type="entry name" value="EAL"/>
    <property type="match status" value="1"/>
</dbReference>
<dbReference type="AlphaFoldDB" id="A0A953M189"/>
<gene>
    <name evidence="2" type="ORF">K8I29_04815</name>
</gene>
<dbReference type="EMBL" id="JAIOIV010000034">
    <property type="protein sequence ID" value="MBZ0155522.1"/>
    <property type="molecule type" value="Genomic_DNA"/>
</dbReference>
<dbReference type="Proteomes" id="UP000705867">
    <property type="component" value="Unassembled WGS sequence"/>
</dbReference>
<comment type="caution">
    <text evidence="2">The sequence shown here is derived from an EMBL/GenBank/DDBJ whole genome shotgun (WGS) entry which is preliminary data.</text>
</comment>
<feature type="domain" description="EAL" evidence="1">
    <location>
        <begin position="1"/>
        <end position="45"/>
    </location>
</feature>